<dbReference type="Proteomes" id="UP001500390">
    <property type="component" value="Unassembled WGS sequence"/>
</dbReference>
<keyword evidence="2" id="KW-1185">Reference proteome</keyword>
<name>A0ABP8K118_9MICO</name>
<proteinExistence type="predicted"/>
<comment type="caution">
    <text evidence="1">The sequence shown here is derived from an EMBL/GenBank/DDBJ whole genome shotgun (WGS) entry which is preliminary data.</text>
</comment>
<dbReference type="EMBL" id="BAABFX010000033">
    <property type="protein sequence ID" value="GAA4399066.1"/>
    <property type="molecule type" value="Genomic_DNA"/>
</dbReference>
<reference evidence="2" key="1">
    <citation type="journal article" date="2019" name="Int. J. Syst. Evol. Microbiol.">
        <title>The Global Catalogue of Microorganisms (GCM) 10K type strain sequencing project: providing services to taxonomists for standard genome sequencing and annotation.</title>
        <authorList>
            <consortium name="The Broad Institute Genomics Platform"/>
            <consortium name="The Broad Institute Genome Sequencing Center for Infectious Disease"/>
            <person name="Wu L."/>
            <person name="Ma J."/>
        </authorList>
    </citation>
    <scope>NUCLEOTIDE SEQUENCE [LARGE SCALE GENOMIC DNA]</scope>
    <source>
        <strain evidence="2">JCM 17738</strain>
    </source>
</reference>
<sequence>MNLIPNTTPLTAWSASTCGEDGRLIARPVVGWAPDPNDPSAHLPVCVAGHIARPLQVAFILPTGGHPGAEHLAPLAGTLRTQARRELEGDPCTAAMLAAGPGIHRLSSLERFFDGGNVADVLEFLDDIEAEVDFALAGVELIVDSEAGTYTLRRWAESGGETPAVRRARALLERTTGGPL</sequence>
<organism evidence="1 2">
    <name type="scientific">Ornithinibacter aureus</name>
    <dbReference type="NCBI Taxonomy" id="622664"/>
    <lineage>
        <taxon>Bacteria</taxon>
        <taxon>Bacillati</taxon>
        <taxon>Actinomycetota</taxon>
        <taxon>Actinomycetes</taxon>
        <taxon>Micrococcales</taxon>
        <taxon>Intrasporangiaceae</taxon>
        <taxon>Ornithinibacter</taxon>
    </lineage>
</organism>
<dbReference type="RefSeq" id="WP_159899753.1">
    <property type="nucleotide sequence ID" value="NZ_BAABFX010000033.1"/>
</dbReference>
<evidence type="ECO:0000313" key="2">
    <source>
        <dbReference type="Proteomes" id="UP001500390"/>
    </source>
</evidence>
<protein>
    <submittedName>
        <fullName evidence="1">Uncharacterized protein</fullName>
    </submittedName>
</protein>
<evidence type="ECO:0000313" key="1">
    <source>
        <dbReference type="EMBL" id="GAA4399066.1"/>
    </source>
</evidence>
<accession>A0ABP8K118</accession>
<gene>
    <name evidence="1" type="ORF">GCM10023153_24680</name>
</gene>